<evidence type="ECO:0000313" key="3">
    <source>
        <dbReference type="Proteomes" id="UP001302477"/>
    </source>
</evidence>
<keyword evidence="3" id="KW-1185">Reference proteome</keyword>
<protein>
    <submittedName>
        <fullName evidence="2">Chemotaxis protein CheW</fullName>
    </submittedName>
</protein>
<dbReference type="InterPro" id="IPR002545">
    <property type="entry name" value="CheW-lke_dom"/>
</dbReference>
<dbReference type="GO" id="GO:0006935">
    <property type="term" value="P:chemotaxis"/>
    <property type="evidence" value="ECO:0007669"/>
    <property type="project" value="InterPro"/>
</dbReference>
<dbReference type="SUPFAM" id="SSF50341">
    <property type="entry name" value="CheW-like"/>
    <property type="match status" value="1"/>
</dbReference>
<name>A0AAU0N4X2_9GAMM</name>
<proteinExistence type="predicted"/>
<dbReference type="InterPro" id="IPR036061">
    <property type="entry name" value="CheW-like_dom_sf"/>
</dbReference>
<evidence type="ECO:0000313" key="2">
    <source>
        <dbReference type="EMBL" id="WOX07154.1"/>
    </source>
</evidence>
<dbReference type="GO" id="GO:0007165">
    <property type="term" value="P:signal transduction"/>
    <property type="evidence" value="ECO:0007669"/>
    <property type="project" value="InterPro"/>
</dbReference>
<accession>A0AAU0N4X2</accession>
<dbReference type="RefSeq" id="WP_318955585.1">
    <property type="nucleotide sequence ID" value="NZ_CP137555.1"/>
</dbReference>
<dbReference type="Proteomes" id="UP001302477">
    <property type="component" value="Chromosome"/>
</dbReference>
<organism evidence="2 3">
    <name type="scientific">Microbulbifer pacificus</name>
    <dbReference type="NCBI Taxonomy" id="407164"/>
    <lineage>
        <taxon>Bacteria</taxon>
        <taxon>Pseudomonadati</taxon>
        <taxon>Pseudomonadota</taxon>
        <taxon>Gammaproteobacteria</taxon>
        <taxon>Cellvibrionales</taxon>
        <taxon>Microbulbiferaceae</taxon>
        <taxon>Microbulbifer</taxon>
    </lineage>
</organism>
<evidence type="ECO:0000259" key="1">
    <source>
        <dbReference type="PROSITE" id="PS50851"/>
    </source>
</evidence>
<dbReference type="Pfam" id="PF01584">
    <property type="entry name" value="CheW"/>
    <property type="match status" value="1"/>
</dbReference>
<reference evidence="2 3" key="1">
    <citation type="submission" date="2023-10" db="EMBL/GenBank/DDBJ databases">
        <title>Description of Microbulbifer bruguierae sp. nov., isolated from the sediments of mangrove plant Bruguiera sexangula and comparative genomic analyses of the genus Microbulbifer.</title>
        <authorList>
            <person name="Long M."/>
        </authorList>
    </citation>
    <scope>NUCLEOTIDE SEQUENCE [LARGE SCALE GENOMIC DNA]</scope>
    <source>
        <strain evidence="2 3">SPO729</strain>
    </source>
</reference>
<dbReference type="KEGG" id="mpaf:R5R33_08475"/>
<sequence length="161" mass="17647">MSGLDALPTTELPQEVSSLLLPLADGHLLVPVDTLSEIIALQSPVSAFDAPDWYMGELHWRELRLPLVSFEVMRGNPMPVLRSNCRIAVLSSGNGDGDLPFFAVVLQGTPRLVRVTPEELVAREGECAMGELMHVALSGELAVIPDLSTIEEVCLEYRNRR</sequence>
<gene>
    <name evidence="2" type="ORF">R5R33_08475</name>
</gene>
<dbReference type="EMBL" id="CP137555">
    <property type="protein sequence ID" value="WOX07154.1"/>
    <property type="molecule type" value="Genomic_DNA"/>
</dbReference>
<dbReference type="PROSITE" id="PS50851">
    <property type="entry name" value="CHEW"/>
    <property type="match status" value="1"/>
</dbReference>
<feature type="domain" description="CheW-like" evidence="1">
    <location>
        <begin position="15"/>
        <end position="156"/>
    </location>
</feature>
<dbReference type="AlphaFoldDB" id="A0AAU0N4X2"/>